<proteinExistence type="predicted"/>
<keyword evidence="3" id="KW-1185">Reference proteome</keyword>
<evidence type="ECO:0000256" key="1">
    <source>
        <dbReference type="SAM" id="Phobius"/>
    </source>
</evidence>
<accession>A0A078M1F3</accession>
<dbReference type="HOGENOM" id="CLU_1265530_0_0_9"/>
<keyword evidence="1" id="KW-0472">Membrane</keyword>
<keyword evidence="1" id="KW-1133">Transmembrane helix</keyword>
<dbReference type="AlphaFoldDB" id="A0A078M1F3"/>
<feature type="transmembrane region" description="Helical" evidence="1">
    <location>
        <begin position="188"/>
        <end position="206"/>
    </location>
</feature>
<dbReference type="Proteomes" id="UP000044136">
    <property type="component" value="Unassembled WGS sequence"/>
</dbReference>
<reference evidence="2 3" key="1">
    <citation type="submission" date="2014-07" db="EMBL/GenBank/DDBJ databases">
        <authorList>
            <person name="Urmite Genomes Urmite Genomes"/>
        </authorList>
    </citation>
    <scope>NUCLEOTIDE SEQUENCE [LARGE SCALE GENOMIC DNA]</scope>
    <source>
        <strain evidence="2 3">13MG44_air</strain>
    </source>
</reference>
<evidence type="ECO:0000313" key="2">
    <source>
        <dbReference type="EMBL" id="CEA01183.1"/>
    </source>
</evidence>
<organism evidence="2 3">
    <name type="scientific">Jeotgalicoccus saudimassiliensis</name>
    <dbReference type="NCBI Taxonomy" id="1461582"/>
    <lineage>
        <taxon>Bacteria</taxon>
        <taxon>Bacillati</taxon>
        <taxon>Bacillota</taxon>
        <taxon>Bacilli</taxon>
        <taxon>Bacillales</taxon>
        <taxon>Staphylococcaceae</taxon>
        <taxon>Jeotgalicoccus</taxon>
    </lineage>
</organism>
<sequence>MCPGAALAAPVFLCFDGWMVVVRRFTTAARCCHSGPAGSQRESPVVIRILSVHNGETPLSFEDCRFTTGEPRCHSGTAGSQRESPVVIRGLSVHNRRAPLSFGSCRFTTGKRRCHSGTAGSQQGSAVVIRGLAVYNGRAPLSSRDCRFTTGKRRCHPRPAGLQRGSAVVIRTTRIKSKNEIHLGISRLIPYLNIISFIMCISLAYTESLISSTVSSII</sequence>
<name>A0A078M1F3_9STAP</name>
<keyword evidence="1" id="KW-0812">Transmembrane</keyword>
<evidence type="ECO:0000313" key="3">
    <source>
        <dbReference type="Proteomes" id="UP000044136"/>
    </source>
</evidence>
<gene>
    <name evidence="2" type="ORF">BN1048_01264</name>
</gene>
<protein>
    <submittedName>
        <fullName evidence="2">Uncharacterized protein</fullName>
    </submittedName>
</protein>
<dbReference type="EMBL" id="CCSE01000001">
    <property type="protein sequence ID" value="CEA01183.1"/>
    <property type="molecule type" value="Genomic_DNA"/>
</dbReference>